<protein>
    <recommendedName>
        <fullName evidence="6">Ion channel</fullName>
    </recommendedName>
</protein>
<dbReference type="AlphaFoldDB" id="A0A1X6Z7C0"/>
<feature type="transmembrane region" description="Helical" evidence="1">
    <location>
        <begin position="133"/>
        <end position="154"/>
    </location>
</feature>
<reference evidence="3 4" key="1">
    <citation type="submission" date="2017-03" db="EMBL/GenBank/DDBJ databases">
        <authorList>
            <person name="Afonso C.L."/>
            <person name="Miller P.J."/>
            <person name="Scott M.A."/>
            <person name="Spackman E."/>
            <person name="Goraichik I."/>
            <person name="Dimitrov K.M."/>
            <person name="Suarez D.L."/>
            <person name="Swayne D.E."/>
        </authorList>
    </citation>
    <scope>NUCLEOTIDE SEQUENCE [LARGE SCALE GENOMIC DNA]</scope>
    <source>
        <strain evidence="3 4">CECT 8367</strain>
    </source>
</reference>
<evidence type="ECO:0000313" key="5">
    <source>
        <dbReference type="Proteomes" id="UP000240624"/>
    </source>
</evidence>
<keyword evidence="1" id="KW-0812">Transmembrane</keyword>
<organism evidence="3 4">
    <name type="scientific">Limimaricola soesokkakensis</name>
    <dbReference type="NCBI Taxonomy" id="1343159"/>
    <lineage>
        <taxon>Bacteria</taxon>
        <taxon>Pseudomonadati</taxon>
        <taxon>Pseudomonadota</taxon>
        <taxon>Alphaproteobacteria</taxon>
        <taxon>Rhodobacterales</taxon>
        <taxon>Paracoccaceae</taxon>
        <taxon>Limimaricola</taxon>
    </lineage>
</organism>
<keyword evidence="1" id="KW-0472">Membrane</keyword>
<dbReference type="Proteomes" id="UP000240624">
    <property type="component" value="Unassembled WGS sequence"/>
</dbReference>
<evidence type="ECO:0008006" key="6">
    <source>
        <dbReference type="Google" id="ProtNLM"/>
    </source>
</evidence>
<name>A0A1X6Z7C0_9RHOB</name>
<reference evidence="2 5" key="2">
    <citation type="submission" date="2018-03" db="EMBL/GenBank/DDBJ databases">
        <title>Genomic Encyclopedia of Archaeal and Bacterial Type Strains, Phase II (KMG-II): from individual species to whole genera.</title>
        <authorList>
            <person name="Goeker M."/>
        </authorList>
    </citation>
    <scope>NUCLEOTIDE SEQUENCE [LARGE SCALE GENOMIC DNA]</scope>
    <source>
        <strain evidence="2 5">DSM 29956</strain>
    </source>
</reference>
<accession>A0A1X6Z7C0</accession>
<evidence type="ECO:0000313" key="4">
    <source>
        <dbReference type="Proteomes" id="UP000193495"/>
    </source>
</evidence>
<evidence type="ECO:0000313" key="3">
    <source>
        <dbReference type="EMBL" id="SLN42349.1"/>
    </source>
</evidence>
<proteinExistence type="predicted"/>
<dbReference type="OrthoDB" id="7831142at2"/>
<feature type="transmembrane region" description="Helical" evidence="1">
    <location>
        <begin position="6"/>
        <end position="29"/>
    </location>
</feature>
<evidence type="ECO:0000313" key="2">
    <source>
        <dbReference type="EMBL" id="PSK86702.1"/>
    </source>
</evidence>
<sequence length="270" mass="29107">MEQPLHLAAGIAILTLVSIDFLLATIGAAPRVILSERLARGIFALLRRITRHRPARVLARMSGVIVMVLVAGFWVVGTALGWTHIFLSAPRHAVVLTQSAEEAGFWDAAAHAGHLLSTLGGAITRPGDTFWNAVQVLAGVNGMVVLTLAVSFILSTVQTVQLGRAFAALLHSQPKGAEVAPLFGRLADIVAGLNSAPFALYYSHGRAERRLPEALVRMARDAAAQGPEVEDRFYDLISDLPHLDLPEDNAARFEALRVWAGHQRLGRLES</sequence>
<feature type="transmembrane region" description="Helical" evidence="1">
    <location>
        <begin position="57"/>
        <end position="82"/>
    </location>
</feature>
<evidence type="ECO:0000256" key="1">
    <source>
        <dbReference type="SAM" id="Phobius"/>
    </source>
</evidence>
<dbReference type="Proteomes" id="UP000193495">
    <property type="component" value="Unassembled WGS sequence"/>
</dbReference>
<gene>
    <name evidence="2" type="ORF">CLV79_104132</name>
    <name evidence="3" type="ORF">LOS8367_01819</name>
</gene>
<keyword evidence="1" id="KW-1133">Transmembrane helix</keyword>
<dbReference type="RefSeq" id="WP_085896155.1">
    <property type="nucleotide sequence ID" value="NZ_FWFY01000004.1"/>
</dbReference>
<dbReference type="EMBL" id="PYGB01000004">
    <property type="protein sequence ID" value="PSK86702.1"/>
    <property type="molecule type" value="Genomic_DNA"/>
</dbReference>
<keyword evidence="5" id="KW-1185">Reference proteome</keyword>
<dbReference type="EMBL" id="FWFY01000004">
    <property type="protein sequence ID" value="SLN42349.1"/>
    <property type="molecule type" value="Genomic_DNA"/>
</dbReference>